<name>A0A7R8UX43_HERIL</name>
<gene>
    <name evidence="6" type="ORF">HERILL_LOCUS11318</name>
</gene>
<evidence type="ECO:0000256" key="3">
    <source>
        <dbReference type="SAM" id="SignalP"/>
    </source>
</evidence>
<dbReference type="OrthoDB" id="190265at2759"/>
<evidence type="ECO:0000259" key="5">
    <source>
        <dbReference type="SMART" id="SM00848"/>
    </source>
</evidence>
<feature type="domain" description="Peptidase C1A papain C-terminal" evidence="4">
    <location>
        <begin position="178"/>
        <end position="394"/>
    </location>
</feature>
<dbReference type="AlphaFoldDB" id="A0A7R8UX43"/>
<dbReference type="CDD" id="cd02248">
    <property type="entry name" value="Peptidase_C1A"/>
    <property type="match status" value="1"/>
</dbReference>
<dbReference type="FunFam" id="3.90.70.10:FF:000109">
    <property type="entry name" value="Cysteine protease"/>
    <property type="match status" value="1"/>
</dbReference>
<dbReference type="InParanoid" id="A0A7R8UX43"/>
<dbReference type="Gene3D" id="3.90.70.10">
    <property type="entry name" value="Cysteine proteinases"/>
    <property type="match status" value="1"/>
</dbReference>
<accession>A0A7R8UX43</accession>
<dbReference type="Proteomes" id="UP000594454">
    <property type="component" value="Chromosome 4"/>
</dbReference>
<dbReference type="SUPFAM" id="SSF54001">
    <property type="entry name" value="Cysteine proteinases"/>
    <property type="match status" value="1"/>
</dbReference>
<dbReference type="EMBL" id="LR899012">
    <property type="protein sequence ID" value="CAD7088717.1"/>
    <property type="molecule type" value="Genomic_DNA"/>
</dbReference>
<dbReference type="InterPro" id="IPR013201">
    <property type="entry name" value="Prot_inhib_I29"/>
</dbReference>
<dbReference type="InterPro" id="IPR025660">
    <property type="entry name" value="Pept_his_AS"/>
</dbReference>
<dbReference type="Pfam" id="PF08246">
    <property type="entry name" value="Inhibitor_I29"/>
    <property type="match status" value="1"/>
</dbReference>
<keyword evidence="3" id="KW-0732">Signal</keyword>
<reference evidence="6 7" key="1">
    <citation type="submission" date="2020-11" db="EMBL/GenBank/DDBJ databases">
        <authorList>
            <person name="Wallbank WR R."/>
            <person name="Pardo Diaz C."/>
            <person name="Kozak K."/>
            <person name="Martin S."/>
            <person name="Jiggins C."/>
            <person name="Moest M."/>
            <person name="Warren A I."/>
            <person name="Generalovic N T."/>
            <person name="Byers J.R.P. K."/>
            <person name="Montejo-Kovacevich G."/>
            <person name="Yen C E."/>
        </authorList>
    </citation>
    <scope>NUCLEOTIDE SEQUENCE [LARGE SCALE GENOMIC DNA]</scope>
</reference>
<dbReference type="InterPro" id="IPR025661">
    <property type="entry name" value="Pept_asp_AS"/>
</dbReference>
<evidence type="ECO:0000259" key="4">
    <source>
        <dbReference type="SMART" id="SM00645"/>
    </source>
</evidence>
<dbReference type="GO" id="GO:0006508">
    <property type="term" value="P:proteolysis"/>
    <property type="evidence" value="ECO:0007669"/>
    <property type="project" value="InterPro"/>
</dbReference>
<keyword evidence="7" id="KW-1185">Reference proteome</keyword>
<dbReference type="PRINTS" id="PR00705">
    <property type="entry name" value="PAPAIN"/>
</dbReference>
<dbReference type="PANTHER" id="PTHR12411">
    <property type="entry name" value="CYSTEINE PROTEASE FAMILY C1-RELATED"/>
    <property type="match status" value="1"/>
</dbReference>
<sequence>MKLLIILPLAFATAVAQRGFGGFSSFGRPGKIVDSFAGGLEDGKVGYSAADLTSDLNEGLGETANILSSIPKIPNIDNLPLPGTITDFADFIAKTGKKYASEAEQHLREGIFKTNQLLADTHNELFKAGKSAFEMGLNFLSDLKPEEFLAGLMGRKRNPKGEAMLKNRQSAPPLSAIVPDSFDWREKGAVTPVKFQGLTCNSCWSFAVTGSIEGHIFRKTNKLISLSEQNLIDCSAKNGNTGCGGGYHDYAYEYIIANQGISKTEPYPYLEKQQEKCHYQEADRGAEISAYYDIPHGNETYIKIVVATLGPVAASVNADLDTFKLYKQGIYEDDNCKSEKVTHEILIVGYGSEKGKDYWIIKNSWTDKWGDNGYMKILRNKNLCGIASEGSYPVV</sequence>
<dbReference type="InterPro" id="IPR039417">
    <property type="entry name" value="Peptidase_C1A_papain-like"/>
</dbReference>
<protein>
    <submittedName>
        <fullName evidence="6">Uncharacterized protein</fullName>
    </submittedName>
</protein>
<feature type="chain" id="PRO_5031313495" evidence="3">
    <location>
        <begin position="17"/>
        <end position="395"/>
    </location>
</feature>
<dbReference type="InterPro" id="IPR000668">
    <property type="entry name" value="Peptidase_C1A_C"/>
</dbReference>
<evidence type="ECO:0000256" key="1">
    <source>
        <dbReference type="ARBA" id="ARBA00008455"/>
    </source>
</evidence>
<dbReference type="SMART" id="SM00848">
    <property type="entry name" value="Inhibitor_I29"/>
    <property type="match status" value="1"/>
</dbReference>
<dbReference type="PROSITE" id="PS00639">
    <property type="entry name" value="THIOL_PROTEASE_HIS"/>
    <property type="match status" value="1"/>
</dbReference>
<feature type="signal peptide" evidence="3">
    <location>
        <begin position="1"/>
        <end position="16"/>
    </location>
</feature>
<keyword evidence="2" id="KW-1015">Disulfide bond</keyword>
<organism evidence="6 7">
    <name type="scientific">Hermetia illucens</name>
    <name type="common">Black soldier fly</name>
    <dbReference type="NCBI Taxonomy" id="343691"/>
    <lineage>
        <taxon>Eukaryota</taxon>
        <taxon>Metazoa</taxon>
        <taxon>Ecdysozoa</taxon>
        <taxon>Arthropoda</taxon>
        <taxon>Hexapoda</taxon>
        <taxon>Insecta</taxon>
        <taxon>Pterygota</taxon>
        <taxon>Neoptera</taxon>
        <taxon>Endopterygota</taxon>
        <taxon>Diptera</taxon>
        <taxon>Brachycera</taxon>
        <taxon>Stratiomyomorpha</taxon>
        <taxon>Stratiomyidae</taxon>
        <taxon>Hermetiinae</taxon>
        <taxon>Hermetia</taxon>
    </lineage>
</organism>
<dbReference type="FunCoup" id="A0A7R8UX43">
    <property type="interactions" value="74"/>
</dbReference>
<dbReference type="SMART" id="SM00645">
    <property type="entry name" value="Pept_C1"/>
    <property type="match status" value="1"/>
</dbReference>
<dbReference type="GO" id="GO:0008234">
    <property type="term" value="F:cysteine-type peptidase activity"/>
    <property type="evidence" value="ECO:0007669"/>
    <property type="project" value="InterPro"/>
</dbReference>
<evidence type="ECO:0000313" key="6">
    <source>
        <dbReference type="EMBL" id="CAD7088717.1"/>
    </source>
</evidence>
<dbReference type="Pfam" id="PF00112">
    <property type="entry name" value="Peptidase_C1"/>
    <property type="match status" value="1"/>
</dbReference>
<dbReference type="PROSITE" id="PS00640">
    <property type="entry name" value="THIOL_PROTEASE_ASN"/>
    <property type="match status" value="1"/>
</dbReference>
<evidence type="ECO:0000256" key="2">
    <source>
        <dbReference type="ARBA" id="ARBA00023157"/>
    </source>
</evidence>
<comment type="similarity">
    <text evidence="1">Belongs to the peptidase C1 family.</text>
</comment>
<dbReference type="InterPro" id="IPR013128">
    <property type="entry name" value="Peptidase_C1A"/>
</dbReference>
<feature type="domain" description="Cathepsin propeptide inhibitor" evidence="5">
    <location>
        <begin position="88"/>
        <end position="148"/>
    </location>
</feature>
<evidence type="ECO:0000313" key="7">
    <source>
        <dbReference type="Proteomes" id="UP000594454"/>
    </source>
</evidence>
<dbReference type="InterPro" id="IPR038765">
    <property type="entry name" value="Papain-like_cys_pep_sf"/>
</dbReference>
<proteinExistence type="inferred from homology"/>